<dbReference type="Gene3D" id="2.40.70.10">
    <property type="entry name" value="Acid Proteases"/>
    <property type="match status" value="1"/>
</dbReference>
<feature type="non-terminal residue" evidence="2">
    <location>
        <position position="1"/>
    </location>
</feature>
<dbReference type="SUPFAM" id="SSF50630">
    <property type="entry name" value="Acid proteases"/>
    <property type="match status" value="1"/>
</dbReference>
<dbReference type="PANTHER" id="PTHR37984">
    <property type="entry name" value="PROTEIN CBG26694"/>
    <property type="match status" value="1"/>
</dbReference>
<dbReference type="AlphaFoldDB" id="A0A6S7LT66"/>
<sequence>MARAAEASKEQIKVMNARAQSSEANQSVNVLRYDANQGKGQIGSRREKTKSEKCGFCGMVHALRSCPAFGKTCNYCKKTGHFERVCRAKQRQRDSRPREVNVLGKFEDGEVSEDDLLTFSVESNNEGSSKNDWHVQLKFGKTDLNFKLDTGADCNVISQSSFEQLSLTNTRIFKNKSKLKMFDGRMITPKGKVSLECEYKGKFTVLDFVLVEQDLPSILGLKSCLELGLVKRVYSLEVDPPKIETEFSDVFEGLGEIKDVQYQIKIDPVSIPVVHPPRRVPMALRKPLEEELRRMEKLGVIEKKNEPTAWTVEEVVSRMPNAKVFSVLDANHGFWQVKLANESSNLATFNTPFGRYSYKRLPFGIASAPEVFQSIMSNMFSDIEGVEVIVDDLVVWGEDNAVEIKNLKLNPEKCRFRVPEVSYVGHVLSSDGLKPDPRKIEVIKEMPQPTNCEELKRFLGIVTYVAKFIPNMAQITAPLRQLLEKHVEWVWDQEQRQAFTTLKAAIVDPPVLKFFDQKQSVCLSVDASSKEAILKKSVHQAPLRLQRMILRLKPYAIKVKYTPGSQLLIADALSRSQMSAQINDPSDEFEVNVLESGQMSETMFEKLVEETKKDAELQQLHRVVMDGWPQTKPETPLEIRPYWSYRDEISGYDGLMFKGDR</sequence>
<organism evidence="2 3">
    <name type="scientific">Paramuricea clavata</name>
    <name type="common">Red gorgonian</name>
    <name type="synonym">Violescent sea-whip</name>
    <dbReference type="NCBI Taxonomy" id="317549"/>
    <lineage>
        <taxon>Eukaryota</taxon>
        <taxon>Metazoa</taxon>
        <taxon>Cnidaria</taxon>
        <taxon>Anthozoa</taxon>
        <taxon>Octocorallia</taxon>
        <taxon>Malacalcyonacea</taxon>
        <taxon>Plexauridae</taxon>
        <taxon>Paramuricea</taxon>
    </lineage>
</organism>
<dbReference type="OrthoDB" id="5968803at2759"/>
<proteinExistence type="predicted"/>
<accession>A0A6S7LT66</accession>
<dbReference type="CDD" id="cd05481">
    <property type="entry name" value="retropepsin_like_LTR_1"/>
    <property type="match status" value="1"/>
</dbReference>
<protein>
    <recommendedName>
        <fullName evidence="1">Reverse transcriptase domain-containing protein</fullName>
    </recommendedName>
</protein>
<evidence type="ECO:0000313" key="3">
    <source>
        <dbReference type="Proteomes" id="UP001152795"/>
    </source>
</evidence>
<reference evidence="2" key="1">
    <citation type="submission" date="2020-04" db="EMBL/GenBank/DDBJ databases">
        <authorList>
            <person name="Alioto T."/>
            <person name="Alioto T."/>
            <person name="Gomez Garrido J."/>
        </authorList>
    </citation>
    <scope>NUCLEOTIDE SEQUENCE</scope>
    <source>
        <strain evidence="2">A484AB</strain>
    </source>
</reference>
<dbReference type="FunFam" id="3.30.70.270:FF:000026">
    <property type="entry name" value="Transposon Ty3-G Gag-Pol polyprotein"/>
    <property type="match status" value="1"/>
</dbReference>
<evidence type="ECO:0000313" key="2">
    <source>
        <dbReference type="EMBL" id="CAB4043772.1"/>
    </source>
</evidence>
<dbReference type="CDD" id="cd01647">
    <property type="entry name" value="RT_LTR"/>
    <property type="match status" value="1"/>
</dbReference>
<dbReference type="Pfam" id="PF00078">
    <property type="entry name" value="RVT_1"/>
    <property type="match status" value="1"/>
</dbReference>
<evidence type="ECO:0000259" key="1">
    <source>
        <dbReference type="Pfam" id="PF00078"/>
    </source>
</evidence>
<keyword evidence="3" id="KW-1185">Reference proteome</keyword>
<comment type="caution">
    <text evidence="2">The sequence shown here is derived from an EMBL/GenBank/DDBJ whole genome shotgun (WGS) entry which is preliminary data.</text>
</comment>
<dbReference type="EMBL" id="CACRXK020033141">
    <property type="protein sequence ID" value="CAB4043772.1"/>
    <property type="molecule type" value="Genomic_DNA"/>
</dbReference>
<dbReference type="InterPro" id="IPR000477">
    <property type="entry name" value="RT_dom"/>
</dbReference>
<name>A0A6S7LT66_PARCT</name>
<dbReference type="Proteomes" id="UP001152795">
    <property type="component" value="Unassembled WGS sequence"/>
</dbReference>
<dbReference type="Gene3D" id="3.30.70.270">
    <property type="match status" value="2"/>
</dbReference>
<feature type="domain" description="Reverse transcriptase" evidence="1">
    <location>
        <begin position="293"/>
        <end position="427"/>
    </location>
</feature>
<dbReference type="SUPFAM" id="SSF56672">
    <property type="entry name" value="DNA/RNA polymerases"/>
    <property type="match status" value="1"/>
</dbReference>
<dbReference type="InterPro" id="IPR043128">
    <property type="entry name" value="Rev_trsase/Diguanyl_cyclase"/>
</dbReference>
<dbReference type="InterPro" id="IPR050951">
    <property type="entry name" value="Retrovirus_Pol_polyprotein"/>
</dbReference>
<dbReference type="InterPro" id="IPR021109">
    <property type="entry name" value="Peptidase_aspartic_dom_sf"/>
</dbReference>
<dbReference type="PANTHER" id="PTHR37984:SF8">
    <property type="entry name" value="CCHC-TYPE DOMAIN-CONTAINING PROTEIN"/>
    <property type="match status" value="1"/>
</dbReference>
<dbReference type="InterPro" id="IPR043502">
    <property type="entry name" value="DNA/RNA_pol_sf"/>
</dbReference>
<gene>
    <name evidence="2" type="ORF">PACLA_8A043248</name>
</gene>
<dbReference type="Gene3D" id="4.10.60.10">
    <property type="entry name" value="Zinc finger, CCHC-type"/>
    <property type="match status" value="1"/>
</dbReference>